<reference evidence="1" key="1">
    <citation type="submission" date="2014-05" db="EMBL/GenBank/DDBJ databases">
        <authorList>
            <person name="Chronopoulou M."/>
        </authorList>
    </citation>
    <scope>NUCLEOTIDE SEQUENCE</scope>
    <source>
        <tissue evidence="1">Whole organism</tissue>
    </source>
</reference>
<dbReference type="EMBL" id="HACA01017952">
    <property type="protein sequence ID" value="CDW35313.1"/>
    <property type="molecule type" value="Transcribed_RNA"/>
</dbReference>
<accession>A0A0K2UAP9</accession>
<dbReference type="AlphaFoldDB" id="A0A0K2UAP9"/>
<name>A0A0K2UAP9_LEPSM</name>
<evidence type="ECO:0000313" key="1">
    <source>
        <dbReference type="EMBL" id="CDW35313.1"/>
    </source>
</evidence>
<protein>
    <submittedName>
        <fullName evidence="1">Uncharacterized protein</fullName>
    </submittedName>
</protein>
<organism evidence="1">
    <name type="scientific">Lepeophtheirus salmonis</name>
    <name type="common">Salmon louse</name>
    <name type="synonym">Caligus salmonis</name>
    <dbReference type="NCBI Taxonomy" id="72036"/>
    <lineage>
        <taxon>Eukaryota</taxon>
        <taxon>Metazoa</taxon>
        <taxon>Ecdysozoa</taxon>
        <taxon>Arthropoda</taxon>
        <taxon>Crustacea</taxon>
        <taxon>Multicrustacea</taxon>
        <taxon>Hexanauplia</taxon>
        <taxon>Copepoda</taxon>
        <taxon>Siphonostomatoida</taxon>
        <taxon>Caligidae</taxon>
        <taxon>Lepeophtheirus</taxon>
    </lineage>
</organism>
<sequence length="58" mass="6944">MVERITCKNHYASVEASIVYTMKDMDLREIKKVSKTFRRPLQIVIQNEGFHYKSSFYI</sequence>
<proteinExistence type="predicted"/>